<comment type="caution">
    <text evidence="1">The sequence shown here is derived from an EMBL/GenBank/DDBJ whole genome shotgun (WGS) entry which is preliminary data.</text>
</comment>
<accession>A0A7W7KES8</accession>
<reference evidence="1 2" key="1">
    <citation type="submission" date="2020-08" db="EMBL/GenBank/DDBJ databases">
        <title>Functional genomics of gut bacteria from endangered species of beetles.</title>
        <authorList>
            <person name="Carlos-Shanley C."/>
        </authorList>
    </citation>
    <scope>NUCLEOTIDE SEQUENCE [LARGE SCALE GENOMIC DNA]</scope>
    <source>
        <strain evidence="1 2">S00179</strain>
    </source>
</reference>
<evidence type="ECO:0000313" key="2">
    <source>
        <dbReference type="Proteomes" id="UP000566995"/>
    </source>
</evidence>
<dbReference type="RefSeq" id="WP_184585787.1">
    <property type="nucleotide sequence ID" value="NZ_JACHLI010000001.1"/>
</dbReference>
<proteinExistence type="predicted"/>
<dbReference type="AlphaFoldDB" id="A0A7W7KES8"/>
<protein>
    <submittedName>
        <fullName evidence="1">Uncharacterized protein</fullName>
    </submittedName>
</protein>
<gene>
    <name evidence="1" type="ORF">HNP46_000338</name>
</gene>
<name>A0A7W7KES8_PSENT</name>
<sequence>MSPILSEDTVPQRERVKAARKAMEEAEHEYHGILDGAHCAIVACGFTFDVQDLVDGDYGCVNSVLRGYQVGEYDMVECVGGRHYVIASHDNLQARDAYLAHCRYLELHPGSVKAVDFPSQLTW</sequence>
<evidence type="ECO:0000313" key="1">
    <source>
        <dbReference type="EMBL" id="MBB4861527.1"/>
    </source>
</evidence>
<dbReference type="Proteomes" id="UP000566995">
    <property type="component" value="Unassembled WGS sequence"/>
</dbReference>
<dbReference type="EMBL" id="JACHLI010000001">
    <property type="protein sequence ID" value="MBB4861527.1"/>
    <property type="molecule type" value="Genomic_DNA"/>
</dbReference>
<organism evidence="1 2">
    <name type="scientific">Pseudomonas nitroreducens</name>
    <dbReference type="NCBI Taxonomy" id="46680"/>
    <lineage>
        <taxon>Bacteria</taxon>
        <taxon>Pseudomonadati</taxon>
        <taxon>Pseudomonadota</taxon>
        <taxon>Gammaproteobacteria</taxon>
        <taxon>Pseudomonadales</taxon>
        <taxon>Pseudomonadaceae</taxon>
        <taxon>Pseudomonas</taxon>
    </lineage>
</organism>